<keyword evidence="1" id="KW-0472">Membrane</keyword>
<evidence type="ECO:0000313" key="3">
    <source>
        <dbReference type="Proteomes" id="UP000187406"/>
    </source>
</evidence>
<keyword evidence="1" id="KW-1133">Transmembrane helix</keyword>
<reference evidence="3" key="1">
    <citation type="submission" date="2016-04" db="EMBL/GenBank/DDBJ databases">
        <title>Cephalotus genome sequencing.</title>
        <authorList>
            <person name="Fukushima K."/>
            <person name="Hasebe M."/>
            <person name="Fang X."/>
        </authorList>
    </citation>
    <scope>NUCLEOTIDE SEQUENCE [LARGE SCALE GENOMIC DNA]</scope>
    <source>
        <strain evidence="3">cv. St1</strain>
    </source>
</reference>
<gene>
    <name evidence="2" type="ORF">CFOL_v3_03889</name>
</gene>
<keyword evidence="3" id="KW-1185">Reference proteome</keyword>
<organism evidence="2 3">
    <name type="scientific">Cephalotus follicularis</name>
    <name type="common">Albany pitcher plant</name>
    <dbReference type="NCBI Taxonomy" id="3775"/>
    <lineage>
        <taxon>Eukaryota</taxon>
        <taxon>Viridiplantae</taxon>
        <taxon>Streptophyta</taxon>
        <taxon>Embryophyta</taxon>
        <taxon>Tracheophyta</taxon>
        <taxon>Spermatophyta</taxon>
        <taxon>Magnoliopsida</taxon>
        <taxon>eudicotyledons</taxon>
        <taxon>Gunneridae</taxon>
        <taxon>Pentapetalae</taxon>
        <taxon>rosids</taxon>
        <taxon>fabids</taxon>
        <taxon>Oxalidales</taxon>
        <taxon>Cephalotaceae</taxon>
        <taxon>Cephalotus</taxon>
    </lineage>
</organism>
<name>A0A1Q3AXB6_CEPFO</name>
<keyword evidence="1" id="KW-0812">Transmembrane</keyword>
<accession>A0A1Q3AXB6</accession>
<feature type="non-terminal residue" evidence="2">
    <location>
        <position position="1"/>
    </location>
</feature>
<dbReference type="EMBL" id="BDDD01000145">
    <property type="protein sequence ID" value="GAV60358.1"/>
    <property type="molecule type" value="Genomic_DNA"/>
</dbReference>
<comment type="caution">
    <text evidence="2">The sequence shown here is derived from an EMBL/GenBank/DDBJ whole genome shotgun (WGS) entry which is preliminary data.</text>
</comment>
<dbReference type="Proteomes" id="UP000187406">
    <property type="component" value="Unassembled WGS sequence"/>
</dbReference>
<sequence length="114" mass="13220">CQKRTCCGFIFAKSVSDLPAPFSPVFSFKLHKVLSLLLHIGLLTQQLLQRNLASLPLLGSVLIMTHLLRIQICICIGHSMMMMIMRMMMMMRITMIRAFMMMIRCDLCQTLFRY</sequence>
<evidence type="ECO:0000313" key="2">
    <source>
        <dbReference type="EMBL" id="GAV60358.1"/>
    </source>
</evidence>
<feature type="transmembrane region" description="Helical" evidence="1">
    <location>
        <begin position="68"/>
        <end position="89"/>
    </location>
</feature>
<evidence type="ECO:0000256" key="1">
    <source>
        <dbReference type="SAM" id="Phobius"/>
    </source>
</evidence>
<proteinExistence type="predicted"/>
<dbReference type="AlphaFoldDB" id="A0A1Q3AXB6"/>
<dbReference type="InParanoid" id="A0A1Q3AXB6"/>
<protein>
    <submittedName>
        <fullName evidence="2">Uncharacterized protein</fullName>
    </submittedName>
</protein>